<keyword evidence="1" id="KW-0001">2Fe-2S</keyword>
<keyword evidence="5" id="KW-0732">Signal</keyword>
<dbReference type="GO" id="GO:0046872">
    <property type="term" value="F:metal ion binding"/>
    <property type="evidence" value="ECO:0007669"/>
    <property type="project" value="UniProtKB-KW"/>
</dbReference>
<proteinExistence type="predicted"/>
<dbReference type="InterPro" id="IPR036922">
    <property type="entry name" value="Rieske_2Fe-2S_sf"/>
</dbReference>
<evidence type="ECO:0000259" key="6">
    <source>
        <dbReference type="PROSITE" id="PS51296"/>
    </source>
</evidence>
<evidence type="ECO:0000256" key="1">
    <source>
        <dbReference type="ARBA" id="ARBA00022714"/>
    </source>
</evidence>
<evidence type="ECO:0000313" key="7">
    <source>
        <dbReference type="EMBL" id="UOR04933.1"/>
    </source>
</evidence>
<dbReference type="AlphaFoldDB" id="A0A8T9SW51"/>
<dbReference type="EMBL" id="CP095053">
    <property type="protein sequence ID" value="UOR04933.1"/>
    <property type="molecule type" value="Genomic_DNA"/>
</dbReference>
<name>A0A8T9SW51_9BACT</name>
<keyword evidence="2" id="KW-0479">Metal-binding</keyword>
<protein>
    <submittedName>
        <fullName evidence="7">Rieske 2Fe-2S domain-containing protein</fullName>
    </submittedName>
</protein>
<feature type="signal peptide" evidence="5">
    <location>
        <begin position="1"/>
        <end position="23"/>
    </location>
</feature>
<accession>A0A8T9SW51</accession>
<keyword evidence="3" id="KW-0408">Iron</keyword>
<dbReference type="GO" id="GO:0051537">
    <property type="term" value="F:2 iron, 2 sulfur cluster binding"/>
    <property type="evidence" value="ECO:0007669"/>
    <property type="project" value="UniProtKB-KW"/>
</dbReference>
<feature type="chain" id="PRO_5035909690" evidence="5">
    <location>
        <begin position="24"/>
        <end position="149"/>
    </location>
</feature>
<evidence type="ECO:0000256" key="2">
    <source>
        <dbReference type="ARBA" id="ARBA00022723"/>
    </source>
</evidence>
<evidence type="ECO:0000256" key="3">
    <source>
        <dbReference type="ARBA" id="ARBA00023004"/>
    </source>
</evidence>
<dbReference type="InterPro" id="IPR017941">
    <property type="entry name" value="Rieske_2Fe-2S"/>
</dbReference>
<feature type="domain" description="Rieske" evidence="6">
    <location>
        <begin position="48"/>
        <end position="147"/>
    </location>
</feature>
<dbReference type="RefSeq" id="WP_245092823.1">
    <property type="nucleotide sequence ID" value="NZ_CP095053.1"/>
</dbReference>
<evidence type="ECO:0000313" key="8">
    <source>
        <dbReference type="Proteomes" id="UP000829925"/>
    </source>
</evidence>
<dbReference type="Proteomes" id="UP000829925">
    <property type="component" value="Chromosome"/>
</dbReference>
<dbReference type="SUPFAM" id="SSF50022">
    <property type="entry name" value="ISP domain"/>
    <property type="match status" value="1"/>
</dbReference>
<reference evidence="7 8" key="1">
    <citation type="submission" date="2022-04" db="EMBL/GenBank/DDBJ databases">
        <title>Hymenobacter sp. isolated from the air.</title>
        <authorList>
            <person name="Won M."/>
            <person name="Lee C.-M."/>
            <person name="Woen H.-Y."/>
            <person name="Kwon S.-W."/>
        </authorList>
    </citation>
    <scope>NUCLEOTIDE SEQUENCE [LARGE SCALE GENOMIC DNA]</scope>
    <source>
        <strain evidence="8">5413 J-13</strain>
    </source>
</reference>
<dbReference type="KEGG" id="haei:MUN82_18585"/>
<gene>
    <name evidence="7" type="ORF">MUN82_18585</name>
</gene>
<keyword evidence="8" id="KW-1185">Reference proteome</keyword>
<dbReference type="Gene3D" id="2.102.10.10">
    <property type="entry name" value="Rieske [2Fe-2S] iron-sulphur domain"/>
    <property type="match status" value="1"/>
</dbReference>
<sequence length="149" mass="16028">MSSTSANRALLALLLFLSQALLGCGSNTSNDPSPQIPYAIVNEVLNLRNQENANLLFDNGTITHTGGLRGLIVVRQPGGTYTAFERTCPYQPQNACARISIDPSSRLFLVDSCCGSRFDLQGQVLAGPATRPLRRYTTNVSGNLLSINN</sequence>
<dbReference type="PROSITE" id="PS51296">
    <property type="entry name" value="RIESKE"/>
    <property type="match status" value="1"/>
</dbReference>
<organism evidence="7 8">
    <name type="scientific">Hymenobacter aerilatus</name>
    <dbReference type="NCBI Taxonomy" id="2932251"/>
    <lineage>
        <taxon>Bacteria</taxon>
        <taxon>Pseudomonadati</taxon>
        <taxon>Bacteroidota</taxon>
        <taxon>Cytophagia</taxon>
        <taxon>Cytophagales</taxon>
        <taxon>Hymenobacteraceae</taxon>
        <taxon>Hymenobacter</taxon>
    </lineage>
</organism>
<evidence type="ECO:0000256" key="4">
    <source>
        <dbReference type="ARBA" id="ARBA00023014"/>
    </source>
</evidence>
<evidence type="ECO:0000256" key="5">
    <source>
        <dbReference type="SAM" id="SignalP"/>
    </source>
</evidence>
<keyword evidence="4" id="KW-0411">Iron-sulfur</keyword>